<accession>A0A839GF89</accession>
<dbReference type="Proteomes" id="UP000563094">
    <property type="component" value="Unassembled WGS sequence"/>
</dbReference>
<dbReference type="EMBL" id="JACJIQ010000002">
    <property type="protein sequence ID" value="MBA9076213.1"/>
    <property type="molecule type" value="Genomic_DNA"/>
</dbReference>
<dbReference type="Pfam" id="PF13568">
    <property type="entry name" value="OMP_b-brl_2"/>
    <property type="match status" value="1"/>
</dbReference>
<keyword evidence="4" id="KW-1185">Reference proteome</keyword>
<dbReference type="SUPFAM" id="SSF56925">
    <property type="entry name" value="OMPA-like"/>
    <property type="match status" value="1"/>
</dbReference>
<reference evidence="3 4" key="1">
    <citation type="submission" date="2020-08" db="EMBL/GenBank/DDBJ databases">
        <title>Genomic Encyclopedia of Type Strains, Phase IV (KMG-IV): sequencing the most valuable type-strain genomes for metagenomic binning, comparative biology and taxonomic classification.</title>
        <authorList>
            <person name="Goeker M."/>
        </authorList>
    </citation>
    <scope>NUCLEOTIDE SEQUENCE [LARGE SCALE GENOMIC DNA]</scope>
    <source>
        <strain evidence="3 4">DSM 29854</strain>
    </source>
</reference>
<evidence type="ECO:0000259" key="2">
    <source>
        <dbReference type="Pfam" id="PF13568"/>
    </source>
</evidence>
<organism evidence="3 4">
    <name type="scientific">Rufibacter quisquiliarum</name>
    <dbReference type="NCBI Taxonomy" id="1549639"/>
    <lineage>
        <taxon>Bacteria</taxon>
        <taxon>Pseudomonadati</taxon>
        <taxon>Bacteroidota</taxon>
        <taxon>Cytophagia</taxon>
        <taxon>Cytophagales</taxon>
        <taxon>Hymenobacteraceae</taxon>
        <taxon>Rufibacter</taxon>
    </lineage>
</organism>
<protein>
    <recommendedName>
        <fullName evidence="2">Outer membrane protein beta-barrel domain-containing protein</fullName>
    </recommendedName>
</protein>
<feature type="chain" id="PRO_5032459944" description="Outer membrane protein beta-barrel domain-containing protein" evidence="1">
    <location>
        <begin position="20"/>
        <end position="191"/>
    </location>
</feature>
<dbReference type="InterPro" id="IPR011250">
    <property type="entry name" value="OMP/PagP_B-barrel"/>
</dbReference>
<comment type="caution">
    <text evidence="3">The sequence shown here is derived from an EMBL/GenBank/DDBJ whole genome shotgun (WGS) entry which is preliminary data.</text>
</comment>
<evidence type="ECO:0000313" key="3">
    <source>
        <dbReference type="EMBL" id="MBA9076213.1"/>
    </source>
</evidence>
<evidence type="ECO:0000256" key="1">
    <source>
        <dbReference type="SAM" id="SignalP"/>
    </source>
</evidence>
<gene>
    <name evidence="3" type="ORF">FHS90_000915</name>
</gene>
<dbReference type="InterPro" id="IPR025665">
    <property type="entry name" value="Beta-barrel_OMP_2"/>
</dbReference>
<sequence>MKKLLLFVAAFFTFSFAQAQDGLKLGLKAGVNLSNFAGDGADADYKFGGHGGLFANFGISEMVSIQPELLFTMKGAQEKEGDITTKVKLNYIDVPVLAHINADGLFFELGPTLSFNVSSKVTMNDEDGNEISGDFDGVNSVDFGYAAGIGYQLQNGISIGLRYNGGLSDIAENSKTRNSNFLLSVGYTFTR</sequence>
<proteinExistence type="predicted"/>
<dbReference type="RefSeq" id="WP_066835401.1">
    <property type="nucleotide sequence ID" value="NZ_JACJIQ010000002.1"/>
</dbReference>
<keyword evidence="1" id="KW-0732">Signal</keyword>
<feature type="domain" description="Outer membrane protein beta-barrel" evidence="2">
    <location>
        <begin position="18"/>
        <end position="171"/>
    </location>
</feature>
<evidence type="ECO:0000313" key="4">
    <source>
        <dbReference type="Proteomes" id="UP000563094"/>
    </source>
</evidence>
<dbReference type="AlphaFoldDB" id="A0A839GF89"/>
<feature type="signal peptide" evidence="1">
    <location>
        <begin position="1"/>
        <end position="19"/>
    </location>
</feature>
<name>A0A839GF89_9BACT</name>